<evidence type="ECO:0000313" key="2">
    <source>
        <dbReference type="Proteomes" id="UP000886998"/>
    </source>
</evidence>
<accession>A0A8X7CG28</accession>
<dbReference type="Proteomes" id="UP000886998">
    <property type="component" value="Unassembled WGS sequence"/>
</dbReference>
<organism evidence="1 2">
    <name type="scientific">Trichonephila inaurata madagascariensis</name>
    <dbReference type="NCBI Taxonomy" id="2747483"/>
    <lineage>
        <taxon>Eukaryota</taxon>
        <taxon>Metazoa</taxon>
        <taxon>Ecdysozoa</taxon>
        <taxon>Arthropoda</taxon>
        <taxon>Chelicerata</taxon>
        <taxon>Arachnida</taxon>
        <taxon>Araneae</taxon>
        <taxon>Araneomorphae</taxon>
        <taxon>Entelegynae</taxon>
        <taxon>Araneoidea</taxon>
        <taxon>Nephilidae</taxon>
        <taxon>Trichonephila</taxon>
        <taxon>Trichonephila inaurata</taxon>
    </lineage>
</organism>
<name>A0A8X7CG28_9ARAC</name>
<evidence type="ECO:0000313" key="1">
    <source>
        <dbReference type="EMBL" id="GFY67833.1"/>
    </source>
</evidence>
<dbReference type="AlphaFoldDB" id="A0A8X7CG28"/>
<comment type="caution">
    <text evidence="1">The sequence shown here is derived from an EMBL/GenBank/DDBJ whole genome shotgun (WGS) entry which is preliminary data.</text>
</comment>
<protein>
    <submittedName>
        <fullName evidence="1">Uncharacterized protein</fullName>
    </submittedName>
</protein>
<sequence>MENIPLVHSEREIAMTVKTTDNKELCDYKCLKRCLLLETVIQTRISEKIGHELEDMIKPANIEIGIVIHEIGSLLFYAKLKKTLIESAEIFGSSEIECAKFLLSRCIRLCNEPERTYLNFLLVAAFLKESVYYCVLKYKCYRMLYIGDFCFDVLYNRLFRKVFESRKVYEKLELFCKAFLEHFKPGTTQDEFQGGAFGKYWTDYVEKIFNVDNDSFSLTESEVEFFEKFYSIENYANHEEWPVLHETENTEYYFDAREHYPSDCETCGSKCFDYLNYVNTVKK</sequence>
<reference evidence="1" key="1">
    <citation type="submission" date="2020-08" db="EMBL/GenBank/DDBJ databases">
        <title>Multicomponent nature underlies the extraordinary mechanical properties of spider dragline silk.</title>
        <authorList>
            <person name="Kono N."/>
            <person name="Nakamura H."/>
            <person name="Mori M."/>
            <person name="Yoshida Y."/>
            <person name="Ohtoshi R."/>
            <person name="Malay A.D."/>
            <person name="Moran D.A.P."/>
            <person name="Tomita M."/>
            <person name="Numata K."/>
            <person name="Arakawa K."/>
        </authorList>
    </citation>
    <scope>NUCLEOTIDE SEQUENCE</scope>
</reference>
<keyword evidence="2" id="KW-1185">Reference proteome</keyword>
<gene>
    <name evidence="1" type="ORF">TNIN_118541</name>
</gene>
<dbReference type="EMBL" id="BMAV01016774">
    <property type="protein sequence ID" value="GFY67833.1"/>
    <property type="molecule type" value="Genomic_DNA"/>
</dbReference>
<proteinExistence type="predicted"/>